<dbReference type="PROSITE" id="PS51729">
    <property type="entry name" value="GNAT_YJDJ"/>
    <property type="match status" value="1"/>
</dbReference>
<dbReference type="GO" id="GO:0016746">
    <property type="term" value="F:acyltransferase activity"/>
    <property type="evidence" value="ECO:0007669"/>
    <property type="project" value="UniProtKB-KW"/>
</dbReference>
<gene>
    <name evidence="2" type="ORF">WKR92_10355</name>
</gene>
<feature type="domain" description="N-acetyltransferase" evidence="1">
    <location>
        <begin position="8"/>
        <end position="95"/>
    </location>
</feature>
<comment type="caution">
    <text evidence="2">The sequence shown here is derived from an EMBL/GenBank/DDBJ whole genome shotgun (WGS) entry which is preliminary data.</text>
</comment>
<dbReference type="EMBL" id="JBBVGT010000002">
    <property type="protein sequence ID" value="MFB5946235.1"/>
    <property type="molecule type" value="Genomic_DNA"/>
</dbReference>
<dbReference type="InterPro" id="IPR031165">
    <property type="entry name" value="GNAT_YJDJ"/>
</dbReference>
<protein>
    <submittedName>
        <fullName evidence="2">GNAT family N-acetyltransferase</fullName>
        <ecNumber evidence="2">2.3.1.-</ecNumber>
    </submittedName>
</protein>
<reference evidence="2 3" key="1">
    <citation type="submission" date="2024-04" db="EMBL/GenBank/DDBJ databases">
        <title>Albibacterium profundi sp. nov., isolated from sediment of the Challenger Deep of Mariana Trench.</title>
        <authorList>
            <person name="Wang Y."/>
        </authorList>
    </citation>
    <scope>NUCLEOTIDE SEQUENCE [LARGE SCALE GENOMIC DNA]</scope>
    <source>
        <strain evidence="2 3">RHL897</strain>
    </source>
</reference>
<dbReference type="Gene3D" id="3.40.630.30">
    <property type="match status" value="1"/>
</dbReference>
<keyword evidence="3" id="KW-1185">Reference proteome</keyword>
<dbReference type="Proteomes" id="UP001580928">
    <property type="component" value="Unassembled WGS sequence"/>
</dbReference>
<proteinExistence type="predicted"/>
<dbReference type="PANTHER" id="PTHR31435:SF10">
    <property type="entry name" value="BSR4717 PROTEIN"/>
    <property type="match status" value="1"/>
</dbReference>
<dbReference type="SUPFAM" id="SSF55729">
    <property type="entry name" value="Acyl-CoA N-acyltransferases (Nat)"/>
    <property type="match status" value="1"/>
</dbReference>
<evidence type="ECO:0000313" key="3">
    <source>
        <dbReference type="Proteomes" id="UP001580928"/>
    </source>
</evidence>
<sequence length="109" mass="12575">METTNVVLNEKGRGEVQLSSDGKNAGKMDILVHAPRLTVYHTEVDPQYEGRGFAKLLLKELVSYARKNDLKIIPLCPFVHAQFKRRPEEYQDIWFKKEESTSHDSTKNN</sequence>
<dbReference type="Pfam" id="PF14542">
    <property type="entry name" value="Acetyltransf_CG"/>
    <property type="match status" value="1"/>
</dbReference>
<name>A0ABV5CHW8_9SPHI</name>
<evidence type="ECO:0000313" key="2">
    <source>
        <dbReference type="EMBL" id="MFB5946235.1"/>
    </source>
</evidence>
<dbReference type="InterPro" id="IPR016181">
    <property type="entry name" value="Acyl_CoA_acyltransferase"/>
</dbReference>
<keyword evidence="2" id="KW-0808">Transferase</keyword>
<dbReference type="EC" id="2.3.1.-" evidence="2"/>
<keyword evidence="2" id="KW-0012">Acyltransferase</keyword>
<accession>A0ABV5CHW8</accession>
<dbReference type="PANTHER" id="PTHR31435">
    <property type="entry name" value="PROTEIN NATD1"/>
    <property type="match status" value="1"/>
</dbReference>
<evidence type="ECO:0000259" key="1">
    <source>
        <dbReference type="PROSITE" id="PS51729"/>
    </source>
</evidence>
<dbReference type="RefSeq" id="WP_375557762.1">
    <property type="nucleotide sequence ID" value="NZ_JBBVGT010000002.1"/>
</dbReference>
<organism evidence="2 3">
    <name type="scientific">Albibacterium profundi</name>
    <dbReference type="NCBI Taxonomy" id="3134906"/>
    <lineage>
        <taxon>Bacteria</taxon>
        <taxon>Pseudomonadati</taxon>
        <taxon>Bacteroidota</taxon>
        <taxon>Sphingobacteriia</taxon>
        <taxon>Sphingobacteriales</taxon>
        <taxon>Sphingobacteriaceae</taxon>
        <taxon>Albibacterium</taxon>
    </lineage>
</organism>
<dbReference type="InterPro" id="IPR045057">
    <property type="entry name" value="Gcn5-rel_NAT"/>
</dbReference>
<dbReference type="CDD" id="cd04301">
    <property type="entry name" value="NAT_SF"/>
    <property type="match status" value="1"/>
</dbReference>